<keyword evidence="5" id="KW-0067">ATP-binding</keyword>
<protein>
    <recommendedName>
        <fullName evidence="1">RNA helicase</fullName>
        <ecNumber evidence="1">3.6.4.13</ecNumber>
    </recommendedName>
</protein>
<evidence type="ECO:0000313" key="8">
    <source>
        <dbReference type="Proteomes" id="UP000076420"/>
    </source>
</evidence>
<sequence length="100" mass="11061">MDILVTLICTHCYFVILYRKPELLKGVYDMGFNAPSKIQETALPTLLADPPTNMIAQSQSGTGKTAAFVLTMLSRVDVSKNYPQVTLYLHSLPPLKASMQ</sequence>
<evidence type="ECO:0000256" key="4">
    <source>
        <dbReference type="ARBA" id="ARBA00022806"/>
    </source>
</evidence>
<accession>A0A2C9JI70</accession>
<dbReference type="GO" id="GO:0005524">
    <property type="term" value="F:ATP binding"/>
    <property type="evidence" value="ECO:0007669"/>
    <property type="project" value="UniProtKB-KW"/>
</dbReference>
<keyword evidence="2" id="KW-0547">Nucleotide-binding</keyword>
<feature type="domain" description="DEAD/DEAH-box helicase" evidence="6">
    <location>
        <begin position="37"/>
        <end position="89"/>
    </location>
</feature>
<dbReference type="GO" id="GO:0003724">
    <property type="term" value="F:RNA helicase activity"/>
    <property type="evidence" value="ECO:0007669"/>
    <property type="project" value="UniProtKB-EC"/>
</dbReference>
<dbReference type="InterPro" id="IPR027417">
    <property type="entry name" value="P-loop_NTPase"/>
</dbReference>
<dbReference type="VEuPathDB" id="VectorBase:BGLB002894"/>
<dbReference type="SUPFAM" id="SSF52540">
    <property type="entry name" value="P-loop containing nucleoside triphosphate hydrolases"/>
    <property type="match status" value="1"/>
</dbReference>
<dbReference type="Pfam" id="PF00270">
    <property type="entry name" value="DEAD"/>
    <property type="match status" value="1"/>
</dbReference>
<dbReference type="KEGG" id="bgt:106056494"/>
<evidence type="ECO:0000259" key="6">
    <source>
        <dbReference type="Pfam" id="PF00270"/>
    </source>
</evidence>
<dbReference type="InterPro" id="IPR011545">
    <property type="entry name" value="DEAD/DEAH_box_helicase_dom"/>
</dbReference>
<evidence type="ECO:0000256" key="3">
    <source>
        <dbReference type="ARBA" id="ARBA00022801"/>
    </source>
</evidence>
<dbReference type="PANTHER" id="PTHR47963">
    <property type="entry name" value="DEAD-BOX ATP-DEPENDENT RNA HELICASE 47, MITOCHONDRIAL"/>
    <property type="match status" value="1"/>
</dbReference>
<dbReference type="InterPro" id="IPR050547">
    <property type="entry name" value="DEAD_box_RNA_helicases"/>
</dbReference>
<gene>
    <name evidence="7" type="primary">106056494</name>
</gene>
<dbReference type="PANTHER" id="PTHR47963:SF8">
    <property type="entry name" value="ATP-DEPENDENT RNA HELICASE DEAD"/>
    <property type="match status" value="1"/>
</dbReference>
<proteinExistence type="predicted"/>
<dbReference type="GO" id="GO:0016787">
    <property type="term" value="F:hydrolase activity"/>
    <property type="evidence" value="ECO:0007669"/>
    <property type="project" value="UniProtKB-KW"/>
</dbReference>
<dbReference type="GO" id="GO:0009409">
    <property type="term" value="P:response to cold"/>
    <property type="evidence" value="ECO:0007669"/>
    <property type="project" value="TreeGrafter"/>
</dbReference>
<reference evidence="7" key="1">
    <citation type="submission" date="2020-05" db="UniProtKB">
        <authorList>
            <consortium name="EnsemblMetazoa"/>
        </authorList>
    </citation>
    <scope>IDENTIFICATION</scope>
    <source>
        <strain evidence="7">BB02</strain>
    </source>
</reference>
<organism evidence="7 8">
    <name type="scientific">Biomphalaria glabrata</name>
    <name type="common">Bloodfluke planorb</name>
    <name type="synonym">Freshwater snail</name>
    <dbReference type="NCBI Taxonomy" id="6526"/>
    <lineage>
        <taxon>Eukaryota</taxon>
        <taxon>Metazoa</taxon>
        <taxon>Spiralia</taxon>
        <taxon>Lophotrochozoa</taxon>
        <taxon>Mollusca</taxon>
        <taxon>Gastropoda</taxon>
        <taxon>Heterobranchia</taxon>
        <taxon>Euthyneura</taxon>
        <taxon>Panpulmonata</taxon>
        <taxon>Hygrophila</taxon>
        <taxon>Lymnaeoidea</taxon>
        <taxon>Planorbidae</taxon>
        <taxon>Biomphalaria</taxon>
    </lineage>
</organism>
<dbReference type="AlphaFoldDB" id="A0A2C9JI70"/>
<evidence type="ECO:0000256" key="1">
    <source>
        <dbReference type="ARBA" id="ARBA00012552"/>
    </source>
</evidence>
<evidence type="ECO:0000313" key="7">
    <source>
        <dbReference type="EnsemblMetazoa" id="BGLB002894-PB"/>
    </source>
</evidence>
<dbReference type="GO" id="GO:0033592">
    <property type="term" value="F:RNA strand annealing activity"/>
    <property type="evidence" value="ECO:0007669"/>
    <property type="project" value="TreeGrafter"/>
</dbReference>
<dbReference type="Gene3D" id="3.40.50.300">
    <property type="entry name" value="P-loop containing nucleotide triphosphate hydrolases"/>
    <property type="match status" value="1"/>
</dbReference>
<dbReference type="OrthoDB" id="10265785at2759"/>
<dbReference type="STRING" id="6526.A0A2C9JI70"/>
<keyword evidence="4" id="KW-0347">Helicase</keyword>
<evidence type="ECO:0000256" key="2">
    <source>
        <dbReference type="ARBA" id="ARBA00022741"/>
    </source>
</evidence>
<dbReference type="EC" id="3.6.4.13" evidence="1"/>
<dbReference type="EnsemblMetazoa" id="BGLB002894-RB">
    <property type="protein sequence ID" value="BGLB002894-PB"/>
    <property type="gene ID" value="BGLB002894"/>
</dbReference>
<dbReference type="GO" id="GO:0005829">
    <property type="term" value="C:cytosol"/>
    <property type="evidence" value="ECO:0007669"/>
    <property type="project" value="TreeGrafter"/>
</dbReference>
<dbReference type="Proteomes" id="UP000076420">
    <property type="component" value="Unassembled WGS sequence"/>
</dbReference>
<evidence type="ECO:0000256" key="5">
    <source>
        <dbReference type="ARBA" id="ARBA00022840"/>
    </source>
</evidence>
<dbReference type="GO" id="GO:0005840">
    <property type="term" value="C:ribosome"/>
    <property type="evidence" value="ECO:0007669"/>
    <property type="project" value="TreeGrafter"/>
</dbReference>
<name>A0A2C9JI70_BIOGL</name>
<keyword evidence="3" id="KW-0378">Hydrolase</keyword>